<protein>
    <submittedName>
        <fullName evidence="2">Uncharacterized protein</fullName>
    </submittedName>
</protein>
<keyword evidence="1" id="KW-0732">Signal</keyword>
<accession>A0AAU7WVN3</accession>
<evidence type="ECO:0000256" key="1">
    <source>
        <dbReference type="SAM" id="SignalP"/>
    </source>
</evidence>
<gene>
    <name evidence="2" type="ORF">ABCR88_01220</name>
</gene>
<proteinExistence type="predicted"/>
<name>A0AAU7WVN3_9PSED</name>
<feature type="chain" id="PRO_5043817914" evidence="1">
    <location>
        <begin position="21"/>
        <end position="213"/>
    </location>
</feature>
<organism evidence="2">
    <name type="scientific">Pseudomonas sp. W17</name>
    <dbReference type="NCBI Taxonomy" id="3144407"/>
    <lineage>
        <taxon>Bacteria</taxon>
        <taxon>Pseudomonadati</taxon>
        <taxon>Pseudomonadota</taxon>
        <taxon>Gammaproteobacteria</taxon>
        <taxon>Pseudomonadales</taxon>
        <taxon>Pseudomonadaceae</taxon>
        <taxon>Pseudomonas</taxon>
    </lineage>
</organism>
<evidence type="ECO:0000313" key="2">
    <source>
        <dbReference type="EMBL" id="XBY24469.1"/>
    </source>
</evidence>
<dbReference type="EMBL" id="CP158490">
    <property type="protein sequence ID" value="XBY24469.1"/>
    <property type="molecule type" value="Genomic_DNA"/>
</dbReference>
<dbReference type="AlphaFoldDB" id="A0AAU7WVN3"/>
<dbReference type="RefSeq" id="WP_350403994.1">
    <property type="nucleotide sequence ID" value="NZ_CP158490.1"/>
</dbReference>
<reference evidence="2" key="1">
    <citation type="submission" date="2024-06" db="EMBL/GenBank/DDBJ databases">
        <authorList>
            <person name="Wu L."/>
        </authorList>
    </citation>
    <scope>NUCLEOTIDE SEQUENCE</scope>
    <source>
        <strain evidence="2">W17</strain>
    </source>
</reference>
<feature type="signal peptide" evidence="1">
    <location>
        <begin position="1"/>
        <end position="20"/>
    </location>
</feature>
<sequence>MMRLLMICISMLLVSFSAIAELEIHPLSGNAHIQSIINKRPASSRIEPEKRSSFPSFEQFSSMVTLAQKTDKRLSKAVRFKSESRAAIEKLGCQFSKEAPSGVEMKEGGLNGVMSLYSCGADYVVTYESHYERELSQRVVVYDDDYAKPQDLGKPLVKTSEKVVGGVRKTGLRWMNSKHEVRYDIYASLEGDGALEKALTSVITKVAIEVGNR</sequence>